<feature type="region of interest" description="Disordered" evidence="1">
    <location>
        <begin position="1"/>
        <end position="48"/>
    </location>
</feature>
<evidence type="ECO:0000256" key="1">
    <source>
        <dbReference type="SAM" id="MobiDB-lite"/>
    </source>
</evidence>
<organism evidence="3 4">
    <name type="scientific">Streptomyces mutomycini</name>
    <dbReference type="NCBI Taxonomy" id="284036"/>
    <lineage>
        <taxon>Bacteria</taxon>
        <taxon>Bacillati</taxon>
        <taxon>Actinomycetota</taxon>
        <taxon>Actinomycetes</taxon>
        <taxon>Kitasatosporales</taxon>
        <taxon>Streptomycetaceae</taxon>
        <taxon>Streptomyces</taxon>
    </lineage>
</organism>
<keyword evidence="2" id="KW-1133">Transmembrane helix</keyword>
<feature type="transmembrane region" description="Helical" evidence="2">
    <location>
        <begin position="56"/>
        <end position="74"/>
    </location>
</feature>
<gene>
    <name evidence="3" type="ORF">ACFPRK_18025</name>
</gene>
<evidence type="ECO:0008006" key="5">
    <source>
        <dbReference type="Google" id="ProtNLM"/>
    </source>
</evidence>
<dbReference type="EMBL" id="JBHSKI010000007">
    <property type="protein sequence ID" value="MFC5172477.1"/>
    <property type="molecule type" value="Genomic_DNA"/>
</dbReference>
<reference evidence="4" key="1">
    <citation type="journal article" date="2019" name="Int. J. Syst. Evol. Microbiol.">
        <title>The Global Catalogue of Microorganisms (GCM) 10K type strain sequencing project: providing services to taxonomists for standard genome sequencing and annotation.</title>
        <authorList>
            <consortium name="The Broad Institute Genomics Platform"/>
            <consortium name="The Broad Institute Genome Sequencing Center for Infectious Disease"/>
            <person name="Wu L."/>
            <person name="Ma J."/>
        </authorList>
    </citation>
    <scope>NUCLEOTIDE SEQUENCE [LARGE SCALE GENOMIC DNA]</scope>
    <source>
        <strain evidence="4">CGMCC 4.1721</strain>
    </source>
</reference>
<accession>A0ABW0B657</accession>
<keyword evidence="2" id="KW-0472">Membrane</keyword>
<evidence type="ECO:0000313" key="3">
    <source>
        <dbReference type="EMBL" id="MFC5172477.1"/>
    </source>
</evidence>
<comment type="caution">
    <text evidence="3">The sequence shown here is derived from an EMBL/GenBank/DDBJ whole genome shotgun (WGS) entry which is preliminary data.</text>
</comment>
<keyword evidence="2" id="KW-0812">Transmembrane</keyword>
<name>A0ABW0B657_9ACTN</name>
<feature type="compositionally biased region" description="Acidic residues" evidence="1">
    <location>
        <begin position="1"/>
        <end position="19"/>
    </location>
</feature>
<dbReference type="RefSeq" id="WP_053929531.1">
    <property type="nucleotide sequence ID" value="NZ_JBHSKI010000007.1"/>
</dbReference>
<sequence length="80" mass="8536">METADSEATADEMPPDPDPVDVPAFTPPPEAFPQPGESPRQRQALDEPALPHVRDVSLGSGIALVGLGLAFLAFRMRRAN</sequence>
<proteinExistence type="predicted"/>
<evidence type="ECO:0000256" key="2">
    <source>
        <dbReference type="SAM" id="Phobius"/>
    </source>
</evidence>
<keyword evidence="4" id="KW-1185">Reference proteome</keyword>
<protein>
    <recommendedName>
        <fullName evidence="5">Gram-positive cocci surface proteins LPxTG domain-containing protein</fullName>
    </recommendedName>
</protein>
<evidence type="ECO:0000313" key="4">
    <source>
        <dbReference type="Proteomes" id="UP001596208"/>
    </source>
</evidence>
<dbReference type="Proteomes" id="UP001596208">
    <property type="component" value="Unassembled WGS sequence"/>
</dbReference>